<evidence type="ECO:0000256" key="1">
    <source>
        <dbReference type="SAM" id="SignalP"/>
    </source>
</evidence>
<dbReference type="EMBL" id="ML119159">
    <property type="protein sequence ID" value="RPB08737.1"/>
    <property type="molecule type" value="Genomic_DNA"/>
</dbReference>
<proteinExistence type="predicted"/>
<keyword evidence="3" id="KW-1185">Reference proteome</keyword>
<dbReference type="Proteomes" id="UP000277580">
    <property type="component" value="Unassembled WGS sequence"/>
</dbReference>
<name>A0A3N4KE26_9PEZI</name>
<evidence type="ECO:0000313" key="2">
    <source>
        <dbReference type="EMBL" id="RPB08737.1"/>
    </source>
</evidence>
<organism evidence="2 3">
    <name type="scientific">Morchella conica CCBAS932</name>
    <dbReference type="NCBI Taxonomy" id="1392247"/>
    <lineage>
        <taxon>Eukaryota</taxon>
        <taxon>Fungi</taxon>
        <taxon>Dikarya</taxon>
        <taxon>Ascomycota</taxon>
        <taxon>Pezizomycotina</taxon>
        <taxon>Pezizomycetes</taxon>
        <taxon>Pezizales</taxon>
        <taxon>Morchellaceae</taxon>
        <taxon>Morchella</taxon>
    </lineage>
</organism>
<accession>A0A3N4KE26</accession>
<reference evidence="2 3" key="1">
    <citation type="journal article" date="2018" name="Nat. Ecol. Evol.">
        <title>Pezizomycetes genomes reveal the molecular basis of ectomycorrhizal truffle lifestyle.</title>
        <authorList>
            <person name="Murat C."/>
            <person name="Payen T."/>
            <person name="Noel B."/>
            <person name="Kuo A."/>
            <person name="Morin E."/>
            <person name="Chen J."/>
            <person name="Kohler A."/>
            <person name="Krizsan K."/>
            <person name="Balestrini R."/>
            <person name="Da Silva C."/>
            <person name="Montanini B."/>
            <person name="Hainaut M."/>
            <person name="Levati E."/>
            <person name="Barry K.W."/>
            <person name="Belfiori B."/>
            <person name="Cichocki N."/>
            <person name="Clum A."/>
            <person name="Dockter R.B."/>
            <person name="Fauchery L."/>
            <person name="Guy J."/>
            <person name="Iotti M."/>
            <person name="Le Tacon F."/>
            <person name="Lindquist E.A."/>
            <person name="Lipzen A."/>
            <person name="Malagnac F."/>
            <person name="Mello A."/>
            <person name="Molinier V."/>
            <person name="Miyauchi S."/>
            <person name="Poulain J."/>
            <person name="Riccioni C."/>
            <person name="Rubini A."/>
            <person name="Sitrit Y."/>
            <person name="Splivallo R."/>
            <person name="Traeger S."/>
            <person name="Wang M."/>
            <person name="Zifcakova L."/>
            <person name="Wipf D."/>
            <person name="Zambonelli A."/>
            <person name="Paolocci F."/>
            <person name="Nowrousian M."/>
            <person name="Ottonello S."/>
            <person name="Baldrian P."/>
            <person name="Spatafora J.W."/>
            <person name="Henrissat B."/>
            <person name="Nagy L.G."/>
            <person name="Aury J.M."/>
            <person name="Wincker P."/>
            <person name="Grigoriev I.V."/>
            <person name="Bonfante P."/>
            <person name="Martin F.M."/>
        </authorList>
    </citation>
    <scope>NUCLEOTIDE SEQUENCE [LARGE SCALE GENOMIC DNA]</scope>
    <source>
        <strain evidence="2 3">CCBAS932</strain>
    </source>
</reference>
<dbReference type="OrthoDB" id="5304976at2759"/>
<dbReference type="AlphaFoldDB" id="A0A3N4KE26"/>
<feature type="signal peptide" evidence="1">
    <location>
        <begin position="1"/>
        <end position="22"/>
    </location>
</feature>
<dbReference type="InParanoid" id="A0A3N4KE26"/>
<evidence type="ECO:0000313" key="3">
    <source>
        <dbReference type="Proteomes" id="UP000277580"/>
    </source>
</evidence>
<feature type="chain" id="PRO_5017922271" evidence="1">
    <location>
        <begin position="23"/>
        <end position="466"/>
    </location>
</feature>
<protein>
    <submittedName>
        <fullName evidence="2">Uncharacterized protein</fullName>
    </submittedName>
</protein>
<sequence length="466" mass="49914">MRLLHSTLLLSSLLAVNGAAVALPHEAGIEARSNCSPQYRNTPQIFEFDSISVCFRGCLPFKLLNFNSPRGLGRIFYGDTTAAEPLTKPILFENLSAWKIANCEIGDAPLDAANGACGNSTKALYNAGGTESKRPRIGTTAYPGTYAVFALKSFKVWTPDAVANCKEKGCEVNLVGIKTNGQKVNYKQKLVTNGSRTDVTGLAAKGFSELTALDIWVTSKKANNNAGLPFTLDSFAFDQMVDTAACPSPTTTTTAIKGPCTPRPTATSTFTVDLDDFVFQTTTFVGPPEVPTTTGLYAPTPIPDTKPYKSLYWDTAFAVSTKNSGSTELHPELAGVSIPSGGNFLFIRGTGGPRALIKANSYAERFGVKSLWVLCGFPTDGDNLGKKCVVTFYGFRDPYDGAGLPEQVKATVEIDVPGAGGNKFVYASPFSFSKWRICDLLSGLDTLIFRPLRLLLALLGGYRTSS</sequence>
<keyword evidence="1" id="KW-0732">Signal</keyword>
<gene>
    <name evidence="2" type="ORF">P167DRAFT_333251</name>
</gene>